<evidence type="ECO:0000256" key="7">
    <source>
        <dbReference type="SAM" id="MobiDB-lite"/>
    </source>
</evidence>
<dbReference type="PANTHER" id="PTHR10641:SF622">
    <property type="entry name" value="TRANSCRIPTION FACTOR MYB17"/>
    <property type="match status" value="1"/>
</dbReference>
<dbReference type="AlphaFoldDB" id="A0ABD1PDK3"/>
<evidence type="ECO:0000259" key="8">
    <source>
        <dbReference type="PROSITE" id="PS50090"/>
    </source>
</evidence>
<keyword evidence="2" id="KW-0677">Repeat</keyword>
<evidence type="ECO:0000256" key="1">
    <source>
        <dbReference type="ARBA" id="ARBA00004123"/>
    </source>
</evidence>
<name>A0ABD1PDK3_9LAMI</name>
<dbReference type="InterPro" id="IPR001005">
    <property type="entry name" value="SANT/Myb"/>
</dbReference>
<dbReference type="EMBL" id="JBFOLK010000014">
    <property type="protein sequence ID" value="KAL2460706.1"/>
    <property type="molecule type" value="Genomic_DNA"/>
</dbReference>
<dbReference type="PANTHER" id="PTHR10641">
    <property type="entry name" value="MYB FAMILY TRANSCRIPTION FACTOR"/>
    <property type="match status" value="1"/>
</dbReference>
<evidence type="ECO:0000259" key="9">
    <source>
        <dbReference type="PROSITE" id="PS51294"/>
    </source>
</evidence>
<comment type="caution">
    <text evidence="10">The sequence shown here is derived from an EMBL/GenBank/DDBJ whole genome shotgun (WGS) entry which is preliminary data.</text>
</comment>
<feature type="region of interest" description="Disordered" evidence="7">
    <location>
        <begin position="231"/>
        <end position="250"/>
    </location>
</feature>
<dbReference type="PROSITE" id="PS51294">
    <property type="entry name" value="HTH_MYB"/>
    <property type="match status" value="2"/>
</dbReference>
<protein>
    <submittedName>
        <fullName evidence="10">Myb domain protein</fullName>
    </submittedName>
</protein>
<keyword evidence="11" id="KW-1185">Reference proteome</keyword>
<feature type="domain" description="Myb-like" evidence="8">
    <location>
        <begin position="9"/>
        <end position="61"/>
    </location>
</feature>
<dbReference type="Proteomes" id="UP001604336">
    <property type="component" value="Unassembled WGS sequence"/>
</dbReference>
<dbReference type="GO" id="GO:0000976">
    <property type="term" value="F:transcription cis-regulatory region binding"/>
    <property type="evidence" value="ECO:0007669"/>
    <property type="project" value="UniProtKB-ARBA"/>
</dbReference>
<dbReference type="FunFam" id="1.10.10.60:FF:000394">
    <property type="entry name" value="MYB transcription factor"/>
    <property type="match status" value="1"/>
</dbReference>
<keyword evidence="4" id="KW-0238">DNA-binding</keyword>
<dbReference type="InterPro" id="IPR009057">
    <property type="entry name" value="Homeodomain-like_sf"/>
</dbReference>
<proteinExistence type="predicted"/>
<organism evidence="10 11">
    <name type="scientific">Abeliophyllum distichum</name>
    <dbReference type="NCBI Taxonomy" id="126358"/>
    <lineage>
        <taxon>Eukaryota</taxon>
        <taxon>Viridiplantae</taxon>
        <taxon>Streptophyta</taxon>
        <taxon>Embryophyta</taxon>
        <taxon>Tracheophyta</taxon>
        <taxon>Spermatophyta</taxon>
        <taxon>Magnoliopsida</taxon>
        <taxon>eudicotyledons</taxon>
        <taxon>Gunneridae</taxon>
        <taxon>Pentapetalae</taxon>
        <taxon>asterids</taxon>
        <taxon>lamiids</taxon>
        <taxon>Lamiales</taxon>
        <taxon>Oleaceae</taxon>
        <taxon>Forsythieae</taxon>
        <taxon>Abeliophyllum</taxon>
    </lineage>
</organism>
<keyword evidence="5" id="KW-0804">Transcription</keyword>
<feature type="domain" description="HTH myb-type" evidence="9">
    <location>
        <begin position="66"/>
        <end position="116"/>
    </location>
</feature>
<keyword evidence="3" id="KW-0805">Transcription regulation</keyword>
<sequence>MVRAPCCDKKGLKKGPWTPEEDEKLVEYINKNGHGSWRSLPKLAGLLRCGKSCRLRWTNYLRPDIKRGPFSPEEEKLVIQLHGILGNRWAAIAAQLHGRTDNEIKNLWNTHLKKRLVQMGIDPQTHEPSSTSYSFLKRLPASSSTRHMAQWESARLEAEARLSKESLLLIPMCMGKSDSDFFLRLWNSEVGDAFRKFDKGEKTACQSAISSSSTKCESISGSKTEMALTAAGSSAAGSNQDDDTDCKSYTEDVVRPSDSSCTDDLEDSSESALQLLLDFPNNNDMSFLGHTDNSSFISCHFY</sequence>
<evidence type="ECO:0000256" key="2">
    <source>
        <dbReference type="ARBA" id="ARBA00022737"/>
    </source>
</evidence>
<dbReference type="InterPro" id="IPR017930">
    <property type="entry name" value="Myb_dom"/>
</dbReference>
<dbReference type="GO" id="GO:0005634">
    <property type="term" value="C:nucleus"/>
    <property type="evidence" value="ECO:0007669"/>
    <property type="project" value="UniProtKB-SubCell"/>
</dbReference>
<dbReference type="SUPFAM" id="SSF46689">
    <property type="entry name" value="Homeodomain-like"/>
    <property type="match status" value="1"/>
</dbReference>
<dbReference type="Gene3D" id="1.10.10.60">
    <property type="entry name" value="Homeodomain-like"/>
    <property type="match status" value="2"/>
</dbReference>
<comment type="subcellular location">
    <subcellularLocation>
        <location evidence="1">Nucleus</location>
    </subcellularLocation>
</comment>
<evidence type="ECO:0000256" key="6">
    <source>
        <dbReference type="ARBA" id="ARBA00023242"/>
    </source>
</evidence>
<accession>A0ABD1PDK3</accession>
<dbReference type="FunFam" id="1.10.10.60:FF:000121">
    <property type="entry name" value="Myb transcription factor"/>
    <property type="match status" value="1"/>
</dbReference>
<reference evidence="11" key="1">
    <citation type="submission" date="2024-07" db="EMBL/GenBank/DDBJ databases">
        <title>Two chromosome-level genome assemblies of Korean endemic species Abeliophyllum distichum and Forsythia ovata (Oleaceae).</title>
        <authorList>
            <person name="Jang H."/>
        </authorList>
    </citation>
    <scope>NUCLEOTIDE SEQUENCE [LARGE SCALE GENOMIC DNA]</scope>
</reference>
<feature type="domain" description="Myb-like" evidence="8">
    <location>
        <begin position="62"/>
        <end position="112"/>
    </location>
</feature>
<dbReference type="PROSITE" id="PS50090">
    <property type="entry name" value="MYB_LIKE"/>
    <property type="match status" value="2"/>
</dbReference>
<evidence type="ECO:0000256" key="4">
    <source>
        <dbReference type="ARBA" id="ARBA00023125"/>
    </source>
</evidence>
<evidence type="ECO:0000313" key="11">
    <source>
        <dbReference type="Proteomes" id="UP001604336"/>
    </source>
</evidence>
<evidence type="ECO:0000256" key="5">
    <source>
        <dbReference type="ARBA" id="ARBA00023163"/>
    </source>
</evidence>
<dbReference type="InterPro" id="IPR015495">
    <property type="entry name" value="Myb_TF_plants"/>
</dbReference>
<evidence type="ECO:0000256" key="3">
    <source>
        <dbReference type="ARBA" id="ARBA00023015"/>
    </source>
</evidence>
<keyword evidence="6" id="KW-0539">Nucleus</keyword>
<feature type="domain" description="HTH myb-type" evidence="9">
    <location>
        <begin position="9"/>
        <end position="65"/>
    </location>
</feature>
<dbReference type="SMART" id="SM00717">
    <property type="entry name" value="SANT"/>
    <property type="match status" value="2"/>
</dbReference>
<dbReference type="Pfam" id="PF00249">
    <property type="entry name" value="Myb_DNA-binding"/>
    <property type="match status" value="2"/>
</dbReference>
<evidence type="ECO:0000313" key="10">
    <source>
        <dbReference type="EMBL" id="KAL2460706.1"/>
    </source>
</evidence>
<gene>
    <name evidence="10" type="ORF">Adt_44126</name>
</gene>
<dbReference type="CDD" id="cd00167">
    <property type="entry name" value="SANT"/>
    <property type="match status" value="2"/>
</dbReference>